<dbReference type="InterPro" id="IPR036909">
    <property type="entry name" value="Cyt_c-like_dom_sf"/>
</dbReference>
<keyword evidence="1 4" id="KW-0349">Heme</keyword>
<dbReference type="InterPro" id="IPR009056">
    <property type="entry name" value="Cyt_c-like_dom"/>
</dbReference>
<protein>
    <submittedName>
        <fullName evidence="7">Cytochrome C</fullName>
    </submittedName>
</protein>
<feature type="signal peptide" evidence="5">
    <location>
        <begin position="1"/>
        <end position="26"/>
    </location>
</feature>
<keyword evidence="3 4" id="KW-0408">Iron</keyword>
<gene>
    <name evidence="7" type="ORF">NSPZN2_70188</name>
</gene>
<keyword evidence="5" id="KW-0732">Signal</keyword>
<evidence type="ECO:0000313" key="7">
    <source>
        <dbReference type="EMBL" id="CAE6797982.1"/>
    </source>
</evidence>
<dbReference type="PANTHER" id="PTHR35008:SF8">
    <property type="entry name" value="ALCOHOL DEHYDROGENASE CYTOCHROME C SUBUNIT"/>
    <property type="match status" value="1"/>
</dbReference>
<keyword evidence="8" id="KW-1185">Reference proteome</keyword>
<evidence type="ECO:0000259" key="6">
    <source>
        <dbReference type="PROSITE" id="PS51007"/>
    </source>
</evidence>
<feature type="chain" id="PRO_5046413320" evidence="5">
    <location>
        <begin position="27"/>
        <end position="185"/>
    </location>
</feature>
<keyword evidence="2 4" id="KW-0479">Metal-binding</keyword>
<name>A0ABN7MDZ9_9BACT</name>
<dbReference type="EMBL" id="CAJNBJ010000020">
    <property type="protein sequence ID" value="CAE6797982.1"/>
    <property type="molecule type" value="Genomic_DNA"/>
</dbReference>
<evidence type="ECO:0000256" key="2">
    <source>
        <dbReference type="ARBA" id="ARBA00022723"/>
    </source>
</evidence>
<comment type="caution">
    <text evidence="7">The sequence shown here is derived from an EMBL/GenBank/DDBJ whole genome shotgun (WGS) entry which is preliminary data.</text>
</comment>
<dbReference type="Proteomes" id="UP000675880">
    <property type="component" value="Unassembled WGS sequence"/>
</dbReference>
<evidence type="ECO:0000256" key="4">
    <source>
        <dbReference type="PROSITE-ProRule" id="PRU00433"/>
    </source>
</evidence>
<dbReference type="InterPro" id="IPR051459">
    <property type="entry name" value="Cytochrome_c-type_DH"/>
</dbReference>
<dbReference type="Pfam" id="PF13442">
    <property type="entry name" value="Cytochrome_CBB3"/>
    <property type="match status" value="1"/>
</dbReference>
<reference evidence="7 8" key="1">
    <citation type="submission" date="2021-02" db="EMBL/GenBank/DDBJ databases">
        <authorList>
            <person name="Han P."/>
        </authorList>
    </citation>
    <scope>NUCLEOTIDE SEQUENCE [LARGE SCALE GENOMIC DNA]</scope>
    <source>
        <strain evidence="7">Candidatus Nitrospira sp. ZN2</strain>
    </source>
</reference>
<organism evidence="7 8">
    <name type="scientific">Nitrospira defluvii</name>
    <dbReference type="NCBI Taxonomy" id="330214"/>
    <lineage>
        <taxon>Bacteria</taxon>
        <taxon>Pseudomonadati</taxon>
        <taxon>Nitrospirota</taxon>
        <taxon>Nitrospiria</taxon>
        <taxon>Nitrospirales</taxon>
        <taxon>Nitrospiraceae</taxon>
        <taxon>Nitrospira</taxon>
    </lineage>
</organism>
<evidence type="ECO:0000313" key="8">
    <source>
        <dbReference type="Proteomes" id="UP000675880"/>
    </source>
</evidence>
<dbReference type="Gene3D" id="1.10.760.10">
    <property type="entry name" value="Cytochrome c-like domain"/>
    <property type="match status" value="1"/>
</dbReference>
<sequence length="185" mass="19530">MCKSNATPWEVSALALSLLFGSISHAEEPMRYGFGRPATGAEIGALNIDIDPSGAGLPPGQGTVQQGAAIYGNKCAACHGPTGTEGPKDRLVGGQGSLATDNPIKTIGSFWPYATTLYDYIHRAMPFNAPQSLTPDEVYAVVAWLLHQNGIIPSDAVIDAQTLPRVTMPNRAGFVSDPRPDVLVR</sequence>
<feature type="domain" description="Cytochrome c" evidence="6">
    <location>
        <begin position="62"/>
        <end position="149"/>
    </location>
</feature>
<evidence type="ECO:0000256" key="3">
    <source>
        <dbReference type="ARBA" id="ARBA00023004"/>
    </source>
</evidence>
<evidence type="ECO:0000256" key="5">
    <source>
        <dbReference type="SAM" id="SignalP"/>
    </source>
</evidence>
<evidence type="ECO:0000256" key="1">
    <source>
        <dbReference type="ARBA" id="ARBA00022617"/>
    </source>
</evidence>
<proteinExistence type="predicted"/>
<dbReference type="PROSITE" id="PS51007">
    <property type="entry name" value="CYTC"/>
    <property type="match status" value="1"/>
</dbReference>
<accession>A0ABN7MDZ9</accession>
<dbReference type="SUPFAM" id="SSF46626">
    <property type="entry name" value="Cytochrome c"/>
    <property type="match status" value="1"/>
</dbReference>
<dbReference type="PANTHER" id="PTHR35008">
    <property type="entry name" value="BLL4482 PROTEIN-RELATED"/>
    <property type="match status" value="1"/>
</dbReference>